<dbReference type="CDD" id="cd00130">
    <property type="entry name" value="PAS"/>
    <property type="match status" value="1"/>
</dbReference>
<feature type="modified residue" description="4-aspartylphosphate" evidence="6">
    <location>
        <position position="783"/>
    </location>
</feature>
<dbReference type="KEGG" id="ppd:Ppro_2908"/>
<dbReference type="RefSeq" id="WP_011736741.1">
    <property type="nucleotide sequence ID" value="NC_008609.1"/>
</dbReference>
<dbReference type="InterPro" id="IPR013656">
    <property type="entry name" value="PAS_4"/>
</dbReference>
<dbReference type="EC" id="2.7.13.3" evidence="2"/>
<dbReference type="Gene3D" id="3.30.450.20">
    <property type="entry name" value="PAS domain"/>
    <property type="match status" value="2"/>
</dbReference>
<feature type="domain" description="Response regulatory" evidence="8">
    <location>
        <begin position="732"/>
        <end position="848"/>
    </location>
</feature>
<dbReference type="InterPro" id="IPR036890">
    <property type="entry name" value="HATPase_C_sf"/>
</dbReference>
<keyword evidence="4" id="KW-0808">Transferase</keyword>
<dbReference type="SMART" id="SM00387">
    <property type="entry name" value="HATPase_c"/>
    <property type="match status" value="1"/>
</dbReference>
<dbReference type="Proteomes" id="UP000006732">
    <property type="component" value="Chromosome"/>
</dbReference>
<dbReference type="InterPro" id="IPR000700">
    <property type="entry name" value="PAS-assoc_C"/>
</dbReference>
<evidence type="ECO:0000259" key="9">
    <source>
        <dbReference type="PROSITE" id="PS50112"/>
    </source>
</evidence>
<dbReference type="Pfam" id="PF08448">
    <property type="entry name" value="PAS_4"/>
    <property type="match status" value="2"/>
</dbReference>
<dbReference type="SUPFAM" id="SSF55874">
    <property type="entry name" value="ATPase domain of HSP90 chaperone/DNA topoisomerase II/histidine kinase"/>
    <property type="match status" value="1"/>
</dbReference>
<protein>
    <recommendedName>
        <fullName evidence="2">histidine kinase</fullName>
        <ecNumber evidence="2">2.7.13.3</ecNumber>
    </recommendedName>
</protein>
<dbReference type="InterPro" id="IPR003594">
    <property type="entry name" value="HATPase_dom"/>
</dbReference>
<evidence type="ECO:0000256" key="6">
    <source>
        <dbReference type="PROSITE-ProRule" id="PRU00169"/>
    </source>
</evidence>
<feature type="domain" description="PAS" evidence="9">
    <location>
        <begin position="216"/>
        <end position="286"/>
    </location>
</feature>
<dbReference type="eggNOG" id="COG0784">
    <property type="taxonomic scope" value="Bacteria"/>
</dbReference>
<dbReference type="SUPFAM" id="SSF47384">
    <property type="entry name" value="Homodimeric domain of signal transducing histidine kinase"/>
    <property type="match status" value="1"/>
</dbReference>
<dbReference type="InterPro" id="IPR001610">
    <property type="entry name" value="PAC"/>
</dbReference>
<evidence type="ECO:0000256" key="3">
    <source>
        <dbReference type="ARBA" id="ARBA00022553"/>
    </source>
</evidence>
<dbReference type="InterPro" id="IPR036097">
    <property type="entry name" value="HisK_dim/P_sf"/>
</dbReference>
<dbReference type="GO" id="GO:0000155">
    <property type="term" value="F:phosphorelay sensor kinase activity"/>
    <property type="evidence" value="ECO:0007669"/>
    <property type="project" value="InterPro"/>
</dbReference>
<dbReference type="HOGENOM" id="CLU_000445_114_51_7"/>
<dbReference type="SUPFAM" id="SSF55785">
    <property type="entry name" value="PYP-like sensor domain (PAS domain)"/>
    <property type="match status" value="2"/>
</dbReference>
<dbReference type="SMART" id="SM00065">
    <property type="entry name" value="GAF"/>
    <property type="match status" value="1"/>
</dbReference>
<dbReference type="InterPro" id="IPR001789">
    <property type="entry name" value="Sig_transdc_resp-reg_receiver"/>
</dbReference>
<accession>A1AT35</accession>
<reference evidence="11 12" key="1">
    <citation type="submission" date="2006-10" db="EMBL/GenBank/DDBJ databases">
        <title>Complete sequence of chromosome of Pelobacter propionicus DSM 2379.</title>
        <authorList>
            <consortium name="US DOE Joint Genome Institute"/>
            <person name="Copeland A."/>
            <person name="Lucas S."/>
            <person name="Lapidus A."/>
            <person name="Barry K."/>
            <person name="Detter J.C."/>
            <person name="Glavina del Rio T."/>
            <person name="Hammon N."/>
            <person name="Israni S."/>
            <person name="Dalin E."/>
            <person name="Tice H."/>
            <person name="Pitluck S."/>
            <person name="Saunders E."/>
            <person name="Brettin T."/>
            <person name="Bruce D."/>
            <person name="Han C."/>
            <person name="Tapia R."/>
            <person name="Schmutz J."/>
            <person name="Larimer F."/>
            <person name="Land M."/>
            <person name="Hauser L."/>
            <person name="Kyrpides N."/>
            <person name="Kim E."/>
            <person name="Lovley D."/>
            <person name="Richardson P."/>
        </authorList>
    </citation>
    <scope>NUCLEOTIDE SEQUENCE [LARGE SCALE GENOMIC DNA]</scope>
    <source>
        <strain evidence="12">DSM 2379 / NBRC 103807 / OttBd1</strain>
    </source>
</reference>
<dbReference type="SMART" id="SM00388">
    <property type="entry name" value="HisKA"/>
    <property type="match status" value="1"/>
</dbReference>
<dbReference type="InterPro" id="IPR005467">
    <property type="entry name" value="His_kinase_dom"/>
</dbReference>
<name>A1AT35_PELPD</name>
<feature type="domain" description="Histidine kinase" evidence="7">
    <location>
        <begin position="486"/>
        <end position="711"/>
    </location>
</feature>
<dbReference type="Pfam" id="PF13185">
    <property type="entry name" value="GAF_2"/>
    <property type="match status" value="1"/>
</dbReference>
<dbReference type="PANTHER" id="PTHR43065:SF42">
    <property type="entry name" value="TWO-COMPONENT SENSOR PPRA"/>
    <property type="match status" value="1"/>
</dbReference>
<dbReference type="InterPro" id="IPR029016">
    <property type="entry name" value="GAF-like_dom_sf"/>
</dbReference>
<keyword evidence="5 11" id="KW-0418">Kinase</keyword>
<dbReference type="SMART" id="SM00091">
    <property type="entry name" value="PAS"/>
    <property type="match status" value="2"/>
</dbReference>
<dbReference type="SMART" id="SM00086">
    <property type="entry name" value="PAC"/>
    <property type="match status" value="2"/>
</dbReference>
<evidence type="ECO:0000313" key="12">
    <source>
        <dbReference type="Proteomes" id="UP000006732"/>
    </source>
</evidence>
<dbReference type="eggNOG" id="COG4191">
    <property type="taxonomic scope" value="Bacteria"/>
</dbReference>
<dbReference type="Gene3D" id="3.30.450.40">
    <property type="match status" value="1"/>
</dbReference>
<keyword evidence="3 6" id="KW-0597">Phosphoprotein</keyword>
<dbReference type="CDD" id="cd00082">
    <property type="entry name" value="HisKA"/>
    <property type="match status" value="1"/>
</dbReference>
<dbReference type="InterPro" id="IPR011006">
    <property type="entry name" value="CheY-like_superfamily"/>
</dbReference>
<dbReference type="InterPro" id="IPR003018">
    <property type="entry name" value="GAF"/>
</dbReference>
<dbReference type="Gene3D" id="1.10.287.130">
    <property type="match status" value="1"/>
</dbReference>
<evidence type="ECO:0000256" key="2">
    <source>
        <dbReference type="ARBA" id="ARBA00012438"/>
    </source>
</evidence>
<keyword evidence="12" id="KW-1185">Reference proteome</keyword>
<dbReference type="Gene3D" id="3.30.565.10">
    <property type="entry name" value="Histidine kinase-like ATPase, C-terminal domain"/>
    <property type="match status" value="1"/>
</dbReference>
<dbReference type="PROSITE" id="PS50113">
    <property type="entry name" value="PAC"/>
    <property type="match status" value="1"/>
</dbReference>
<evidence type="ECO:0000256" key="4">
    <source>
        <dbReference type="ARBA" id="ARBA00022679"/>
    </source>
</evidence>
<dbReference type="Gene3D" id="3.40.50.2300">
    <property type="match status" value="1"/>
</dbReference>
<gene>
    <name evidence="11" type="ordered locus">Ppro_2908</name>
</gene>
<evidence type="ECO:0000259" key="10">
    <source>
        <dbReference type="PROSITE" id="PS50113"/>
    </source>
</evidence>
<dbReference type="Pfam" id="PF00072">
    <property type="entry name" value="Response_reg"/>
    <property type="match status" value="1"/>
</dbReference>
<dbReference type="InterPro" id="IPR035965">
    <property type="entry name" value="PAS-like_dom_sf"/>
</dbReference>
<dbReference type="PROSITE" id="PS50112">
    <property type="entry name" value="PAS"/>
    <property type="match status" value="1"/>
</dbReference>
<sequence>MHCSSGTTTADTCHTGIATDDLVRNQHLGTSKPTNQEELEQAREALRLSEARHESLLRIIQHRFTSVQDLLDFALEEGIKLTGSRIGFIHRYDEKVRQFTRNSWSREVMDECRISERHSTHPLDTAGTWAEAVRLRHPVIINDSQSLMQGVPEGHAPLHRFLTIPVLSNGTIVAAIGVANKASDYDDTDVRQLTLLMDTTWKIVQQKRTEEKLRKSEQRLRVIFDASQAGILMLDQRGVITFANRRMAELFGCGMEELIGSSYADHLHPSEKGTGHGRLLQMISGESDNAFTERRYLRGSDEDFWGFLSMKRLEDRDGRLQSLVGTIADISDRKLAEEYRNKALDFVEALLAQSPMAIRIFDGKSGDCVLANRAASEIAEGSGHALLQQNFRKLASWRDAGLITLAESVLTDGLTQRVETELHTTFGKTKHVAYYLSRFMADEKAHLMVIGRDISERKRLEEENRHIEAQMLHVQKLESLGVLAGGIAHDFNNILTAVLGNADLALALLPPSSPARDNIQRINQAASKAAELARQMLAYSGKGHFITERLNLNALVNEMLQMLDVSISKKARLCFNFSDSLPDISADATQLRQVIMNLIINASEAIGEQCGQITFTTGVMECDRAYLSKIWITEQLAEGKYVFMEICDTGCGMDPETAAKIFEPFFSTKFTGRGLGMAVTLGIVRGHRGAITVESEKGRGTTFRILLPACEQTPVQAPPSSHRGEKWRGSGTVLLVDDEETIRAVGKAMLSLLGFRVITAVDGQDALELFRRNRTDIDCVLLDLTMPRMDGEQTFQELRRIEPGIRVVICSGYSEQDIAARFMSQGLAGFIQKPYKLSDLEWAMKDLVAPVPANGQDHAC</sequence>
<dbReference type="Pfam" id="PF02518">
    <property type="entry name" value="HATPase_c"/>
    <property type="match status" value="1"/>
</dbReference>
<comment type="catalytic activity">
    <reaction evidence="1">
        <text>ATP + protein L-histidine = ADP + protein N-phospho-L-histidine.</text>
        <dbReference type="EC" id="2.7.13.3"/>
    </reaction>
</comment>
<evidence type="ECO:0000259" key="7">
    <source>
        <dbReference type="PROSITE" id="PS50109"/>
    </source>
</evidence>
<dbReference type="OrthoDB" id="5389345at2"/>
<dbReference type="SUPFAM" id="SSF55781">
    <property type="entry name" value="GAF domain-like"/>
    <property type="match status" value="1"/>
</dbReference>
<dbReference type="SMART" id="SM00448">
    <property type="entry name" value="REC"/>
    <property type="match status" value="1"/>
</dbReference>
<feature type="domain" description="PAC" evidence="10">
    <location>
        <begin position="290"/>
        <end position="342"/>
    </location>
</feature>
<dbReference type="InterPro" id="IPR003661">
    <property type="entry name" value="HisK_dim/P_dom"/>
</dbReference>
<dbReference type="CDD" id="cd00156">
    <property type="entry name" value="REC"/>
    <property type="match status" value="1"/>
</dbReference>
<dbReference type="PRINTS" id="PR00344">
    <property type="entry name" value="BCTRLSENSOR"/>
</dbReference>
<evidence type="ECO:0000256" key="5">
    <source>
        <dbReference type="ARBA" id="ARBA00022777"/>
    </source>
</evidence>
<dbReference type="InterPro" id="IPR000014">
    <property type="entry name" value="PAS"/>
</dbReference>
<dbReference type="STRING" id="338966.Ppro_2908"/>
<dbReference type="EMBL" id="CP000482">
    <property type="protein sequence ID" value="ABL00506.1"/>
    <property type="molecule type" value="Genomic_DNA"/>
</dbReference>
<evidence type="ECO:0000259" key="8">
    <source>
        <dbReference type="PROSITE" id="PS50110"/>
    </source>
</evidence>
<dbReference type="SUPFAM" id="SSF52172">
    <property type="entry name" value="CheY-like"/>
    <property type="match status" value="1"/>
</dbReference>
<evidence type="ECO:0000256" key="1">
    <source>
        <dbReference type="ARBA" id="ARBA00000085"/>
    </source>
</evidence>
<dbReference type="eggNOG" id="COG3829">
    <property type="taxonomic scope" value="Bacteria"/>
</dbReference>
<organism evidence="11 12">
    <name type="scientific">Pelobacter propionicus (strain DSM 2379 / NBRC 103807 / OttBd1)</name>
    <dbReference type="NCBI Taxonomy" id="338966"/>
    <lineage>
        <taxon>Bacteria</taxon>
        <taxon>Pseudomonadati</taxon>
        <taxon>Thermodesulfobacteriota</taxon>
        <taxon>Desulfuromonadia</taxon>
        <taxon>Desulfuromonadales</taxon>
        <taxon>Desulfuromonadaceae</taxon>
        <taxon>Pelobacter</taxon>
    </lineage>
</organism>
<dbReference type="AlphaFoldDB" id="A1AT35"/>
<dbReference type="NCBIfam" id="TIGR00229">
    <property type="entry name" value="sensory_box"/>
    <property type="match status" value="1"/>
</dbReference>
<dbReference type="InterPro" id="IPR004358">
    <property type="entry name" value="Sig_transdc_His_kin-like_C"/>
</dbReference>
<dbReference type="PANTHER" id="PTHR43065">
    <property type="entry name" value="SENSOR HISTIDINE KINASE"/>
    <property type="match status" value="1"/>
</dbReference>
<dbReference type="PROSITE" id="PS50109">
    <property type="entry name" value="HIS_KIN"/>
    <property type="match status" value="1"/>
</dbReference>
<dbReference type="PROSITE" id="PS50110">
    <property type="entry name" value="RESPONSE_REGULATORY"/>
    <property type="match status" value="1"/>
</dbReference>
<proteinExistence type="predicted"/>
<evidence type="ECO:0000313" key="11">
    <source>
        <dbReference type="EMBL" id="ABL00506.1"/>
    </source>
</evidence>